<proteinExistence type="predicted"/>
<gene>
    <name evidence="1" type="ORF">OWV82_022043</name>
</gene>
<name>A0ACC1X4Y6_MELAZ</name>
<keyword evidence="2" id="KW-1185">Reference proteome</keyword>
<protein>
    <submittedName>
        <fullName evidence="1">Syntaxin/t-SNARE family protein</fullName>
    </submittedName>
</protein>
<accession>A0ACC1X4Y6</accession>
<comment type="caution">
    <text evidence="1">The sequence shown here is derived from an EMBL/GenBank/DDBJ whole genome shotgun (WGS) entry which is preliminary data.</text>
</comment>
<dbReference type="Proteomes" id="UP001164539">
    <property type="component" value="Chromosome 12"/>
</dbReference>
<evidence type="ECO:0000313" key="1">
    <source>
        <dbReference type="EMBL" id="KAJ4705240.1"/>
    </source>
</evidence>
<dbReference type="EMBL" id="CM051405">
    <property type="protein sequence ID" value="KAJ4705240.1"/>
    <property type="molecule type" value="Genomic_DNA"/>
</dbReference>
<reference evidence="1 2" key="1">
    <citation type="journal article" date="2023" name="Science">
        <title>Complex scaffold remodeling in plant triterpene biosynthesis.</title>
        <authorList>
            <person name="De La Pena R."/>
            <person name="Hodgson H."/>
            <person name="Liu J.C."/>
            <person name="Stephenson M.J."/>
            <person name="Martin A.C."/>
            <person name="Owen C."/>
            <person name="Harkess A."/>
            <person name="Leebens-Mack J."/>
            <person name="Jimenez L.E."/>
            <person name="Osbourn A."/>
            <person name="Sattely E.S."/>
        </authorList>
    </citation>
    <scope>NUCLEOTIDE SEQUENCE [LARGE SCALE GENOMIC DNA]</scope>
    <source>
        <strain evidence="2">cv. JPN11</strain>
        <tissue evidence="1">Leaf</tissue>
    </source>
</reference>
<evidence type="ECO:0000313" key="2">
    <source>
        <dbReference type="Proteomes" id="UP001164539"/>
    </source>
</evidence>
<organism evidence="1 2">
    <name type="scientific">Melia azedarach</name>
    <name type="common">Chinaberry tree</name>
    <dbReference type="NCBI Taxonomy" id="155640"/>
    <lineage>
        <taxon>Eukaryota</taxon>
        <taxon>Viridiplantae</taxon>
        <taxon>Streptophyta</taxon>
        <taxon>Embryophyta</taxon>
        <taxon>Tracheophyta</taxon>
        <taxon>Spermatophyta</taxon>
        <taxon>Magnoliopsida</taxon>
        <taxon>eudicotyledons</taxon>
        <taxon>Gunneridae</taxon>
        <taxon>Pentapetalae</taxon>
        <taxon>rosids</taxon>
        <taxon>malvids</taxon>
        <taxon>Sapindales</taxon>
        <taxon>Meliaceae</taxon>
        <taxon>Melia</taxon>
    </lineage>
</organism>
<sequence>MTSSLHKWESDPLFSAAEVVQDSADRMESIYRLLLHEQSLVHGNYPDSRLLTSIDYHRRDLATTLETAKWQLEDFERAVSMSAMMNKSQTTEDVIVRHSQFIGAIREHINQVEKSLEESSVGKAIRNSEWVNLNKQDRDGLELFLSGGSPPAHFSDHDGEDSSTLRRFLDPNTASSSQDDGIVEHESRDAKSLKMNGFVHGDHHYGLDKENNLRNVGSHYSSGLGLDTLNSLEETSCSRCNEDGSWDLEANETKPKSFFHENKLRGRYSRVNVFRYLTNLLSPYGRRITSNYTKRLKDGEEERSSPSYIDVSHVVQGRHRALRTICQRFPYHFQANQHSVRIILTAIFTLAVLGLLFSRIV</sequence>